<dbReference type="InterPro" id="IPR016143">
    <property type="entry name" value="Citrate_synth-like_sm_a-sub"/>
</dbReference>
<evidence type="ECO:0000256" key="1">
    <source>
        <dbReference type="ARBA" id="ARBA00005007"/>
    </source>
</evidence>
<dbReference type="Pfam" id="PF00285">
    <property type="entry name" value="Citrate_synt"/>
    <property type="match status" value="1"/>
</dbReference>
<dbReference type="GO" id="GO:0032787">
    <property type="term" value="P:monocarboxylic acid metabolic process"/>
    <property type="evidence" value="ECO:0007669"/>
    <property type="project" value="UniProtKB-ARBA"/>
</dbReference>
<sequence>MNKQRAYDDNYINNASVIKQQKEVFIVRDSLNMIRIQQLGQQFNATKSTLTIQDSRSGKKYEIPISNNFIKASDLEKIKDDNGSIIRSYDPGYMNTVNCTSKISFIDGDNGILEYRGYPIEQLAEKSTYLEVAFLLIYGELPTQLQYDKWCKKIQTHTFVHQDLYGLLSQFRYDAHPMGMVISSLSAVSTLHPEANPALSGQNIYADQKSRNKQIHRMIGSITTITSLAYRNRIGRQPNQPHQQLGYVDNFLYMMDRLNESSYTPHPTIAKVLDILFILHAEHELNCSTSAVRHLTSSGVDIYTAIAGAAAALYGPKHGGANEAVLRMLEKIGSKQNIPQFIENVKNKKALLFGFGHRVYKSYDPRAKIVKQLAYQVFDLVGKDPLIEIALELENIALNDKYFKDRSLYPNVDFYTGIIYKALGFPTDMFPLLFAIPRISGWLAHWCEFLDDPENKIVRPRQNYQGYKTREYVPIDQRKQTDAYIHAPSTSFSTRRNVSVQK</sequence>
<dbReference type="eggNOG" id="KOG2617">
    <property type="taxonomic scope" value="Eukaryota"/>
</dbReference>
<protein>
    <recommendedName>
        <fullName evidence="5">Citrate synthase</fullName>
    </recommendedName>
</protein>
<dbReference type="GO" id="GO:0005975">
    <property type="term" value="P:carbohydrate metabolic process"/>
    <property type="evidence" value="ECO:0000318"/>
    <property type="project" value="GO_Central"/>
</dbReference>
<dbReference type="EMBL" id="CT868055">
    <property type="protein sequence ID" value="CAK67891.1"/>
    <property type="molecule type" value="Genomic_DNA"/>
</dbReference>
<comment type="pathway">
    <text evidence="1">Carbohydrate metabolism.</text>
</comment>
<evidence type="ECO:0000256" key="3">
    <source>
        <dbReference type="ARBA" id="ARBA00022532"/>
    </source>
</evidence>
<dbReference type="PANTHER" id="PTHR42871:SF1">
    <property type="entry name" value="CITRATE SYNTHASE"/>
    <property type="match status" value="1"/>
</dbReference>
<accession>A0CAS4</accession>
<keyword evidence="3" id="KW-0816">Tricarboxylic acid cycle</keyword>
<dbReference type="GO" id="GO:0046912">
    <property type="term" value="F:acyltransferase activity, acyl groups converted into alkyl on transfer"/>
    <property type="evidence" value="ECO:0007669"/>
    <property type="project" value="InterPro"/>
</dbReference>
<dbReference type="HOGENOM" id="CLU_025068_0_1_1"/>
<dbReference type="InterPro" id="IPR036969">
    <property type="entry name" value="Citrate_synthase_sf"/>
</dbReference>
<dbReference type="NCBIfam" id="NF004126">
    <property type="entry name" value="PRK05614.1"/>
    <property type="match status" value="1"/>
</dbReference>
<dbReference type="RefSeq" id="XP_001435288.1">
    <property type="nucleotide sequence ID" value="XM_001435251.2"/>
</dbReference>
<evidence type="ECO:0000256" key="2">
    <source>
        <dbReference type="ARBA" id="ARBA00010566"/>
    </source>
</evidence>
<proteinExistence type="inferred from homology"/>
<dbReference type="KEGG" id="ptm:GSPATT00036672001"/>
<dbReference type="Gene3D" id="1.10.230.10">
    <property type="entry name" value="Cytochrome P450-Terp, domain 2"/>
    <property type="match status" value="1"/>
</dbReference>
<dbReference type="GO" id="GO:0006099">
    <property type="term" value="P:tricarboxylic acid cycle"/>
    <property type="evidence" value="ECO:0000318"/>
    <property type="project" value="GO_Central"/>
</dbReference>
<dbReference type="GeneID" id="5021073"/>
<dbReference type="InParanoid" id="A0CAS4"/>
<dbReference type="FunFam" id="1.10.230.10:FF:000002">
    <property type="entry name" value="Citrate synthase"/>
    <property type="match status" value="1"/>
</dbReference>
<keyword evidence="7" id="KW-1185">Reference proteome</keyword>
<dbReference type="InterPro" id="IPR002020">
    <property type="entry name" value="Citrate_synthase"/>
</dbReference>
<dbReference type="FunFam" id="1.10.580.10:FF:000005">
    <property type="entry name" value="Citrate synthase"/>
    <property type="match status" value="1"/>
</dbReference>
<name>A0CAS4_PARTE</name>
<dbReference type="PRINTS" id="PR00143">
    <property type="entry name" value="CITRTSNTHASE"/>
</dbReference>
<dbReference type="PROSITE" id="PS00480">
    <property type="entry name" value="CITRATE_SYNTHASE"/>
    <property type="match status" value="1"/>
</dbReference>
<dbReference type="InterPro" id="IPR016142">
    <property type="entry name" value="Citrate_synth-like_lrg_a-sub"/>
</dbReference>
<dbReference type="SUPFAM" id="SSF48256">
    <property type="entry name" value="Citrate synthase"/>
    <property type="match status" value="1"/>
</dbReference>
<reference evidence="6 7" key="1">
    <citation type="journal article" date="2006" name="Nature">
        <title>Global trends of whole-genome duplications revealed by the ciliate Paramecium tetraurelia.</title>
        <authorList>
            <consortium name="Genoscope"/>
            <person name="Aury J.-M."/>
            <person name="Jaillon O."/>
            <person name="Duret L."/>
            <person name="Noel B."/>
            <person name="Jubin C."/>
            <person name="Porcel B.M."/>
            <person name="Segurens B."/>
            <person name="Daubin V."/>
            <person name="Anthouard V."/>
            <person name="Aiach N."/>
            <person name="Arnaiz O."/>
            <person name="Billaut A."/>
            <person name="Beisson J."/>
            <person name="Blanc I."/>
            <person name="Bouhouche K."/>
            <person name="Camara F."/>
            <person name="Duharcourt S."/>
            <person name="Guigo R."/>
            <person name="Gogendeau D."/>
            <person name="Katinka M."/>
            <person name="Keller A.-M."/>
            <person name="Kissmehl R."/>
            <person name="Klotz C."/>
            <person name="Koll F."/>
            <person name="Le Moue A."/>
            <person name="Lepere C."/>
            <person name="Malinsky S."/>
            <person name="Nowacki M."/>
            <person name="Nowak J.K."/>
            <person name="Plattner H."/>
            <person name="Poulain J."/>
            <person name="Ruiz F."/>
            <person name="Serrano V."/>
            <person name="Zagulski M."/>
            <person name="Dessen P."/>
            <person name="Betermier M."/>
            <person name="Weissenbach J."/>
            <person name="Scarpelli C."/>
            <person name="Schachter V."/>
            <person name="Sperling L."/>
            <person name="Meyer E."/>
            <person name="Cohen J."/>
            <person name="Wincker P."/>
        </authorList>
    </citation>
    <scope>NUCLEOTIDE SEQUENCE [LARGE SCALE GENOMIC DNA]</scope>
    <source>
        <strain evidence="6 7">Stock d4-2</strain>
    </source>
</reference>
<evidence type="ECO:0000313" key="7">
    <source>
        <dbReference type="Proteomes" id="UP000000600"/>
    </source>
</evidence>
<dbReference type="InterPro" id="IPR019810">
    <property type="entry name" value="Citrate_synthase_AS"/>
</dbReference>
<dbReference type="GO" id="GO:0005759">
    <property type="term" value="C:mitochondrial matrix"/>
    <property type="evidence" value="ECO:0000318"/>
    <property type="project" value="GO_Central"/>
</dbReference>
<dbReference type="STRING" id="5888.A0CAS4"/>
<dbReference type="OMA" id="WVAHWNE"/>
<dbReference type="Gene3D" id="1.10.580.10">
    <property type="entry name" value="Citrate Synthase, domain 1"/>
    <property type="match status" value="1"/>
</dbReference>
<dbReference type="Proteomes" id="UP000000600">
    <property type="component" value="Unassembled WGS sequence"/>
</dbReference>
<keyword evidence="4 5" id="KW-0808">Transferase</keyword>
<dbReference type="AlphaFoldDB" id="A0CAS4"/>
<comment type="similarity">
    <text evidence="2 5">Belongs to the citrate synthase family.</text>
</comment>
<dbReference type="OrthoDB" id="435022at2759"/>
<gene>
    <name evidence="6" type="ORF">GSPATT00036672001</name>
</gene>
<organism evidence="6 7">
    <name type="scientific">Paramecium tetraurelia</name>
    <dbReference type="NCBI Taxonomy" id="5888"/>
    <lineage>
        <taxon>Eukaryota</taxon>
        <taxon>Sar</taxon>
        <taxon>Alveolata</taxon>
        <taxon>Ciliophora</taxon>
        <taxon>Intramacronucleata</taxon>
        <taxon>Oligohymenophorea</taxon>
        <taxon>Peniculida</taxon>
        <taxon>Parameciidae</taxon>
        <taxon>Paramecium</taxon>
    </lineage>
</organism>
<evidence type="ECO:0000313" key="6">
    <source>
        <dbReference type="EMBL" id="CAK67891.1"/>
    </source>
</evidence>
<evidence type="ECO:0000256" key="5">
    <source>
        <dbReference type="RuleBase" id="RU000441"/>
    </source>
</evidence>
<dbReference type="PANTHER" id="PTHR42871">
    <property type="entry name" value="CITRATE SYNTHASE"/>
    <property type="match status" value="1"/>
</dbReference>
<evidence type="ECO:0000256" key="4">
    <source>
        <dbReference type="ARBA" id="ARBA00022679"/>
    </source>
</evidence>